<dbReference type="RefSeq" id="WP_148136137.1">
    <property type="nucleotide sequence ID" value="NZ_CP017634.1"/>
</dbReference>
<evidence type="ECO:0000313" key="1">
    <source>
        <dbReference type="EMBL" id="ATW26815.1"/>
    </source>
</evidence>
<evidence type="ECO:0000313" key="2">
    <source>
        <dbReference type="Proteomes" id="UP000323521"/>
    </source>
</evidence>
<accession>A0A3G1KX80</accession>
<reference evidence="1 2" key="1">
    <citation type="submission" date="2016-10" db="EMBL/GenBank/DDBJ databases">
        <title>Complete Genome Sequence of Peptococcaceae strain DCMF.</title>
        <authorList>
            <person name="Edwards R.J."/>
            <person name="Holland S.I."/>
            <person name="Deshpande N.P."/>
            <person name="Wong Y.K."/>
            <person name="Ertan H."/>
            <person name="Manefield M."/>
            <person name="Russell T.L."/>
            <person name="Lee M.J."/>
        </authorList>
    </citation>
    <scope>NUCLEOTIDE SEQUENCE [LARGE SCALE GENOMIC DNA]</scope>
    <source>
        <strain evidence="1 2">DCMF</strain>
    </source>
</reference>
<dbReference type="KEGG" id="fwa:DCMF_20425"/>
<dbReference type="Proteomes" id="UP000323521">
    <property type="component" value="Chromosome"/>
</dbReference>
<sequence length="78" mass="8702">MFVGTPVDLAKYEKHETGGMTVYIPKEGIYAPEGVLIHFSQESGTPRLKVEGLITIPCVTDFYKEVITTSKARRLLTE</sequence>
<organism evidence="1 2">
    <name type="scientific">Formimonas warabiya</name>
    <dbReference type="NCBI Taxonomy" id="1761012"/>
    <lineage>
        <taxon>Bacteria</taxon>
        <taxon>Bacillati</taxon>
        <taxon>Bacillota</taxon>
        <taxon>Clostridia</taxon>
        <taxon>Eubacteriales</taxon>
        <taxon>Peptococcaceae</taxon>
        <taxon>Candidatus Formimonas</taxon>
    </lineage>
</organism>
<proteinExistence type="predicted"/>
<gene>
    <name evidence="1" type="ORF">DCMF_20425</name>
</gene>
<protein>
    <submittedName>
        <fullName evidence="1">Uncharacterized protein</fullName>
    </submittedName>
</protein>
<dbReference type="EMBL" id="CP017634">
    <property type="protein sequence ID" value="ATW26815.1"/>
    <property type="molecule type" value="Genomic_DNA"/>
</dbReference>
<name>A0A3G1KX80_FORW1</name>
<dbReference type="AlphaFoldDB" id="A0A3G1KX80"/>
<keyword evidence="2" id="KW-1185">Reference proteome</keyword>